<gene>
    <name evidence="5" type="ORF">JZ751_003695</name>
</gene>
<dbReference type="Proteomes" id="UP000824540">
    <property type="component" value="Unassembled WGS sequence"/>
</dbReference>
<reference evidence="5" key="1">
    <citation type="thesis" date="2021" institute="BYU ScholarsArchive" country="Provo, UT, USA">
        <title>Applications of and Algorithms for Genome Assembly and Genomic Analyses with an Emphasis on Marine Teleosts.</title>
        <authorList>
            <person name="Pickett B.D."/>
        </authorList>
    </citation>
    <scope>NUCLEOTIDE SEQUENCE</scope>
    <source>
        <strain evidence="5">HI-2016</strain>
    </source>
</reference>
<keyword evidence="2" id="KW-1015">Disulfide bond</keyword>
<dbReference type="Gene3D" id="2.60.40.10">
    <property type="entry name" value="Immunoglobulins"/>
    <property type="match status" value="2"/>
</dbReference>
<dbReference type="SUPFAM" id="SSF48726">
    <property type="entry name" value="Immunoglobulin"/>
    <property type="match status" value="2"/>
</dbReference>
<organism evidence="5 6">
    <name type="scientific">Albula glossodonta</name>
    <name type="common">roundjaw bonefish</name>
    <dbReference type="NCBI Taxonomy" id="121402"/>
    <lineage>
        <taxon>Eukaryota</taxon>
        <taxon>Metazoa</taxon>
        <taxon>Chordata</taxon>
        <taxon>Craniata</taxon>
        <taxon>Vertebrata</taxon>
        <taxon>Euteleostomi</taxon>
        <taxon>Actinopterygii</taxon>
        <taxon>Neopterygii</taxon>
        <taxon>Teleostei</taxon>
        <taxon>Albuliformes</taxon>
        <taxon>Albulidae</taxon>
        <taxon>Albula</taxon>
    </lineage>
</organism>
<dbReference type="CDD" id="cd00096">
    <property type="entry name" value="Ig"/>
    <property type="match status" value="2"/>
</dbReference>
<dbReference type="EMBL" id="JAFBMS010000110">
    <property type="protein sequence ID" value="KAG9335782.1"/>
    <property type="molecule type" value="Genomic_DNA"/>
</dbReference>
<comment type="caution">
    <text evidence="5">The sequence shown here is derived from an EMBL/GenBank/DDBJ whole genome shotgun (WGS) entry which is preliminary data.</text>
</comment>
<protein>
    <recommendedName>
        <fullName evidence="4">Ig-like domain-containing protein</fullName>
    </recommendedName>
</protein>
<dbReference type="OrthoDB" id="6151406at2759"/>
<evidence type="ECO:0000259" key="4">
    <source>
        <dbReference type="PROSITE" id="PS50835"/>
    </source>
</evidence>
<dbReference type="PANTHER" id="PTHR11481:SF112">
    <property type="entry name" value="FC RECEPTOR-LIKE PROTEIN 4-RELATED"/>
    <property type="match status" value="1"/>
</dbReference>
<dbReference type="GO" id="GO:0006955">
    <property type="term" value="P:immune response"/>
    <property type="evidence" value="ECO:0007669"/>
    <property type="project" value="TreeGrafter"/>
</dbReference>
<dbReference type="GO" id="GO:0009897">
    <property type="term" value="C:external side of plasma membrane"/>
    <property type="evidence" value="ECO:0007669"/>
    <property type="project" value="TreeGrafter"/>
</dbReference>
<evidence type="ECO:0000256" key="2">
    <source>
        <dbReference type="ARBA" id="ARBA00023157"/>
    </source>
</evidence>
<evidence type="ECO:0000256" key="1">
    <source>
        <dbReference type="ARBA" id="ARBA00022729"/>
    </source>
</evidence>
<feature type="domain" description="Ig-like" evidence="4">
    <location>
        <begin position="78"/>
        <end position="156"/>
    </location>
</feature>
<evidence type="ECO:0000313" key="5">
    <source>
        <dbReference type="EMBL" id="KAG9335782.1"/>
    </source>
</evidence>
<dbReference type="PROSITE" id="PS50835">
    <property type="entry name" value="IG_LIKE"/>
    <property type="match status" value="2"/>
</dbReference>
<name>A0A8T2NDK2_9TELE</name>
<dbReference type="InterPro" id="IPR050488">
    <property type="entry name" value="Ig_Fc_receptor"/>
</dbReference>
<proteinExistence type="predicted"/>
<dbReference type="PANTHER" id="PTHR11481">
    <property type="entry name" value="IMMUNOGLOBULIN FC RECEPTOR"/>
    <property type="match status" value="1"/>
</dbReference>
<dbReference type="GO" id="GO:0007166">
    <property type="term" value="P:cell surface receptor signaling pathway"/>
    <property type="evidence" value="ECO:0007669"/>
    <property type="project" value="TreeGrafter"/>
</dbReference>
<feature type="domain" description="Ig-like" evidence="4">
    <location>
        <begin position="1"/>
        <end position="75"/>
    </location>
</feature>
<evidence type="ECO:0000256" key="3">
    <source>
        <dbReference type="SAM" id="MobiDB-lite"/>
    </source>
</evidence>
<dbReference type="AlphaFoldDB" id="A0A8T2NDK2"/>
<dbReference type="InterPro" id="IPR013783">
    <property type="entry name" value="Ig-like_fold"/>
</dbReference>
<sequence>MSCGVGGDPAGWEYLWYKDTQEAALPNTDSSRTDGSSYTISSAALSHSGEYWCRAARGRGPFHSNYSECLKLNISDCPQAVVTIETGWTEILSSDSVTLRCEVQGSSSVWNYTWSRDGEEILQNHTGERLTLMFWSHIHLGEYKCRASRMDRPSYSIVSEGFTTIKITQSEKKSADNELFSMVNTDDIHAEGRFSTGALYEEIDATTETQDQRSSEVVYEEVVPTTETRGFQPGFGQQSVYSVIRFKPLKPLNQDSEVSTGAVYEEIDHTHETQRSQNIVAQNSLYAAVGPKSKKQGPKSKQSVFALSSPM</sequence>
<dbReference type="Pfam" id="PF13927">
    <property type="entry name" value="Ig_3"/>
    <property type="match status" value="2"/>
</dbReference>
<dbReference type="GO" id="GO:0004888">
    <property type="term" value="F:transmembrane signaling receptor activity"/>
    <property type="evidence" value="ECO:0007669"/>
    <property type="project" value="TreeGrafter"/>
</dbReference>
<dbReference type="InterPro" id="IPR007110">
    <property type="entry name" value="Ig-like_dom"/>
</dbReference>
<accession>A0A8T2NDK2</accession>
<dbReference type="InterPro" id="IPR036179">
    <property type="entry name" value="Ig-like_dom_sf"/>
</dbReference>
<feature type="region of interest" description="Disordered" evidence="3">
    <location>
        <begin position="289"/>
        <end position="311"/>
    </location>
</feature>
<keyword evidence="6" id="KW-1185">Reference proteome</keyword>
<keyword evidence="1" id="KW-0732">Signal</keyword>
<evidence type="ECO:0000313" key="6">
    <source>
        <dbReference type="Proteomes" id="UP000824540"/>
    </source>
</evidence>